<dbReference type="SMART" id="SM00369">
    <property type="entry name" value="LRR_TYP"/>
    <property type="match status" value="3"/>
</dbReference>
<protein>
    <submittedName>
        <fullName evidence="8">Uncharacterized protein</fullName>
    </submittedName>
</protein>
<feature type="compositionally biased region" description="Polar residues" evidence="5">
    <location>
        <begin position="1064"/>
        <end position="1081"/>
    </location>
</feature>
<dbReference type="SUPFAM" id="SSF52058">
    <property type="entry name" value="L domain-like"/>
    <property type="match status" value="4"/>
</dbReference>
<sequence>MRDLSWMANLHALTHLTIEGFLCKNIKSYPEVGSLPHLPSLTTLNICWFDNLETLECNELLRLASLQQLHISFCSKLKNMEGEKLPPSLLLFTMEYCGLLGGLCKDKHQQIWPKISHIPTIQSKQAEEMKILSKCKYLRALSFHKVDVLPSSIGKLIHLRHLDLSYCSIKTLPESLCNLRNLQTLKLFGCYELTMLPGGLHNLVSLRHLDIRGTYLEEMPKKMNKLIHLDVLSYFVVGKHKNNGIRELGGISNLHGSFELKKLENVVDAKEAKSARMIDKKHIEGILLEWSSGDEIVSNKQTEREILDSLQPHHGLKELTIKGYRGTIFPDWVGHSSYQNMTNVSLQSCKNCCMLPALGQLPSLKVLRIEGFDQLKSIGMEFYKNEGDQQSSPIALFPSLERLVFRHMPCWQVWQLPESETFPQLKVLEIVNCPMLQRNILSDVFWRIISSLLSDVSKVRKLHVSRDRGRSETMHLDEDTLSIKACEWVIDSVFRAIGIHQQQKYDLVELQIGKNCGSLTALSLDAFPNLKNLGIHRSGNLESISMSEPPHASLQHLSISECPEFESFPAEGLAAPNLTDLDVIRCSKLVALPRGMNTLLPNLQSLRIQDCPKISWFPECGLPPNLKELTVGRQWRDLLPTGNLDALTHLTIIDDCGCQSMIKSFPEVGSLPHLPSLTTLNICRFYNLATLECNELLRLTSLQQLDIRMCPNLENMEGEKLPPSLLLLKVYDCDLLGEHCKNKHQLISPKISHIPTIQYKLFGKLNRSVSENFNSIATLESLRTSFYVNDLFSMESIASKFKYLRGLSFDKLDVLPDSIGELIHLRYLDLSWTKLTMLPNDDMVSNTQTERDILDSLRLHHGLKELAIDGYRGTIFPDWFGHSSYQNMTRVSLVYCKNCCMLPSLGQMPSLKSLWIQDHIMAGELVGGAFLNGFLNVVFDRLLTTDAVNLVLGKKLGRDLVERLKTTLLGAEALVADAEMKQFGNSSVKEWLDNLRDAVYCAEDLLDSVLIKAKTGEKVRSSWPISFFKDRHREMVDRMEEVVTRIQHLGNQKDSLGLEKIPTGGSSWRTPTSSLERGNGG</sequence>
<dbReference type="PANTHER" id="PTHR47186">
    <property type="entry name" value="LEUCINE-RICH REPEAT-CONTAINING PROTEIN 57"/>
    <property type="match status" value="1"/>
</dbReference>
<dbReference type="PROSITE" id="PS51450">
    <property type="entry name" value="LRR"/>
    <property type="match status" value="1"/>
</dbReference>
<evidence type="ECO:0000259" key="7">
    <source>
        <dbReference type="Pfam" id="PF25019"/>
    </source>
</evidence>
<feature type="domain" description="R13L1/DRL21-like LRR repeat region" evidence="7">
    <location>
        <begin position="245"/>
        <end position="371"/>
    </location>
</feature>
<evidence type="ECO:0000256" key="2">
    <source>
        <dbReference type="ARBA" id="ARBA00022737"/>
    </source>
</evidence>
<dbReference type="Pfam" id="PF00560">
    <property type="entry name" value="LRR_1"/>
    <property type="match status" value="1"/>
</dbReference>
<evidence type="ECO:0000256" key="5">
    <source>
        <dbReference type="SAM" id="MobiDB-lite"/>
    </source>
</evidence>
<feature type="domain" description="R13L1/DRL21-like LRR repeat region" evidence="7">
    <location>
        <begin position="824"/>
        <end position="917"/>
    </location>
</feature>
<evidence type="ECO:0000256" key="1">
    <source>
        <dbReference type="ARBA" id="ARBA00022614"/>
    </source>
</evidence>
<evidence type="ECO:0000313" key="9">
    <source>
        <dbReference type="Proteomes" id="UP000289738"/>
    </source>
</evidence>
<feature type="domain" description="Disease resistance N-terminal" evidence="6">
    <location>
        <begin position="958"/>
        <end position="1020"/>
    </location>
</feature>
<keyword evidence="3" id="KW-0547">Nucleotide-binding</keyword>
<dbReference type="EMBL" id="SDMP01000012">
    <property type="protein sequence ID" value="RYR23899.1"/>
    <property type="molecule type" value="Genomic_DNA"/>
</dbReference>
<keyword evidence="9" id="KW-1185">Reference proteome</keyword>
<dbReference type="PANTHER" id="PTHR47186:SF3">
    <property type="entry name" value="OS09G0267800 PROTEIN"/>
    <property type="match status" value="1"/>
</dbReference>
<gene>
    <name evidence="8" type="ORF">Ahy_B02g057387</name>
</gene>
<dbReference type="InterPro" id="IPR041118">
    <property type="entry name" value="Rx_N"/>
</dbReference>
<dbReference type="AlphaFoldDB" id="A0A445ABW5"/>
<organism evidence="8 9">
    <name type="scientific">Arachis hypogaea</name>
    <name type="common">Peanut</name>
    <dbReference type="NCBI Taxonomy" id="3818"/>
    <lineage>
        <taxon>Eukaryota</taxon>
        <taxon>Viridiplantae</taxon>
        <taxon>Streptophyta</taxon>
        <taxon>Embryophyta</taxon>
        <taxon>Tracheophyta</taxon>
        <taxon>Spermatophyta</taxon>
        <taxon>Magnoliopsida</taxon>
        <taxon>eudicotyledons</taxon>
        <taxon>Gunneridae</taxon>
        <taxon>Pentapetalae</taxon>
        <taxon>rosids</taxon>
        <taxon>fabids</taxon>
        <taxon>Fabales</taxon>
        <taxon>Fabaceae</taxon>
        <taxon>Papilionoideae</taxon>
        <taxon>50 kb inversion clade</taxon>
        <taxon>dalbergioids sensu lato</taxon>
        <taxon>Dalbergieae</taxon>
        <taxon>Pterocarpus clade</taxon>
        <taxon>Arachis</taxon>
    </lineage>
</organism>
<dbReference type="STRING" id="3818.A0A445ABW5"/>
<feature type="region of interest" description="Disordered" evidence="5">
    <location>
        <begin position="1055"/>
        <end position="1081"/>
    </location>
</feature>
<dbReference type="Proteomes" id="UP000289738">
    <property type="component" value="Chromosome B02"/>
</dbReference>
<dbReference type="GO" id="GO:0006952">
    <property type="term" value="P:defense response"/>
    <property type="evidence" value="ECO:0007669"/>
    <property type="project" value="UniProtKB-KW"/>
</dbReference>
<dbReference type="InterPro" id="IPR003591">
    <property type="entry name" value="Leu-rich_rpt_typical-subtyp"/>
</dbReference>
<keyword evidence="1" id="KW-0433">Leucine-rich repeat</keyword>
<dbReference type="Gene3D" id="3.80.10.10">
    <property type="entry name" value="Ribonuclease Inhibitor"/>
    <property type="match status" value="4"/>
</dbReference>
<keyword evidence="2" id="KW-0677">Repeat</keyword>
<dbReference type="InterPro" id="IPR001611">
    <property type="entry name" value="Leu-rich_rpt"/>
</dbReference>
<dbReference type="InterPro" id="IPR056789">
    <property type="entry name" value="LRR_R13L1-DRL21"/>
</dbReference>
<evidence type="ECO:0000256" key="3">
    <source>
        <dbReference type="ARBA" id="ARBA00022741"/>
    </source>
</evidence>
<evidence type="ECO:0000313" key="8">
    <source>
        <dbReference type="EMBL" id="RYR23899.1"/>
    </source>
</evidence>
<proteinExistence type="predicted"/>
<dbReference type="GO" id="GO:0000166">
    <property type="term" value="F:nucleotide binding"/>
    <property type="evidence" value="ECO:0007669"/>
    <property type="project" value="UniProtKB-KW"/>
</dbReference>
<keyword evidence="4" id="KW-0611">Plant defense</keyword>
<dbReference type="Gene3D" id="1.20.5.4130">
    <property type="match status" value="1"/>
</dbReference>
<comment type="caution">
    <text evidence="8">The sequence shown here is derived from an EMBL/GenBank/DDBJ whole genome shotgun (WGS) entry which is preliminary data.</text>
</comment>
<reference evidence="8 9" key="1">
    <citation type="submission" date="2019-01" db="EMBL/GenBank/DDBJ databases">
        <title>Sequencing of cultivated peanut Arachis hypogaea provides insights into genome evolution and oil improvement.</title>
        <authorList>
            <person name="Chen X."/>
        </authorList>
    </citation>
    <scope>NUCLEOTIDE SEQUENCE [LARGE SCALE GENOMIC DNA]</scope>
    <source>
        <strain evidence="9">cv. Fuhuasheng</strain>
        <tissue evidence="8">Leaves</tissue>
    </source>
</reference>
<evidence type="ECO:0000259" key="6">
    <source>
        <dbReference type="Pfam" id="PF18052"/>
    </source>
</evidence>
<dbReference type="Pfam" id="PF18052">
    <property type="entry name" value="Rx_N"/>
    <property type="match status" value="1"/>
</dbReference>
<name>A0A445ABW5_ARAHY</name>
<dbReference type="InterPro" id="IPR032675">
    <property type="entry name" value="LRR_dom_sf"/>
</dbReference>
<accession>A0A445ABW5</accession>
<evidence type="ECO:0000256" key="4">
    <source>
        <dbReference type="ARBA" id="ARBA00022821"/>
    </source>
</evidence>
<dbReference type="Pfam" id="PF25019">
    <property type="entry name" value="LRR_R13L1-DRL21"/>
    <property type="match status" value="2"/>
</dbReference>